<dbReference type="GO" id="GO:0003824">
    <property type="term" value="F:catalytic activity"/>
    <property type="evidence" value="ECO:0007669"/>
    <property type="project" value="UniProtKB-ARBA"/>
</dbReference>
<comment type="caution">
    <text evidence="2">The sequence shown here is derived from an EMBL/GenBank/DDBJ whole genome shotgun (WGS) entry which is preliminary data.</text>
</comment>
<name>A0A9X1ZXY0_9BURK</name>
<dbReference type="InterPro" id="IPR025157">
    <property type="entry name" value="Hemagglutinin_rpt"/>
</dbReference>
<feature type="compositionally biased region" description="Polar residues" evidence="1">
    <location>
        <begin position="212"/>
        <end position="234"/>
    </location>
</feature>
<protein>
    <submittedName>
        <fullName evidence="2">Hemagglutinin repeat-containing protein</fullName>
    </submittedName>
</protein>
<accession>A0A9X1ZXY0</accession>
<evidence type="ECO:0000313" key="2">
    <source>
        <dbReference type="EMBL" id="MCG5078032.1"/>
    </source>
</evidence>
<sequence>MQWTTGGGFGISAAMSNAHGDANSDASIQNASHVTGANSVSVISGGDTHVTGSQIAGRHISADVGGNLNVTSIQDTTASAAHQSSSGGGVTITQYGGASASVTAQRGHADGTYAGVNEQAGLYAGDGGFNVNVKGNTGLTGAVISSTADAQKNSLTTGTLTFNDVENKSHYSANSIGGSYGIAASTGSGGKAVGPGSVPGTGGVVPMIPQNESGDQSATTRSAVSAGTINVTDEANQKQDVETLSRDAANANGKVANAPDVNDMLNQQADTMQAAQAAGQAVAQGIGAYAEGKKDAADKAAEAALESGDVEAYKAAVAESKSWAEGGDKRAALHIAGGALIGGLGGGAFGAVGGAAGAGLAAKMADQLDQISKGVGSATGSELLGNLAANVAAGVGGVLVGGGAGAAMASNVELYNQSLHRKKNDLVAQVCPATGQCNEATLNAAIQAQGDNAAAASENMKTAAIYGAPATAVIALGPEAVMAAALAGGLDYAGSLYSYATGLTRDEPSVTNSYIAGVVGGLSYPLAIGNAAIAGMGTAGKIAATGYNAAVAGVSAFGTAGMTGSNPNGAAAAATIATAIGAGAQIIFPGALGNLLNQMIQGASGPVQNAVQNSTSK</sequence>
<organism evidence="2 3">
    <name type="scientific">Paraburkholderia tagetis</name>
    <dbReference type="NCBI Taxonomy" id="2913261"/>
    <lineage>
        <taxon>Bacteria</taxon>
        <taxon>Pseudomonadati</taxon>
        <taxon>Pseudomonadota</taxon>
        <taxon>Betaproteobacteria</taxon>
        <taxon>Burkholderiales</taxon>
        <taxon>Burkholderiaceae</taxon>
        <taxon>Paraburkholderia</taxon>
    </lineage>
</organism>
<evidence type="ECO:0000256" key="1">
    <source>
        <dbReference type="SAM" id="MobiDB-lite"/>
    </source>
</evidence>
<feature type="region of interest" description="Disordered" evidence="1">
    <location>
        <begin position="212"/>
        <end position="242"/>
    </location>
</feature>
<proteinExistence type="predicted"/>
<gene>
    <name evidence="2" type="ORF">L5014_32640</name>
</gene>
<dbReference type="Pfam" id="PF13332">
    <property type="entry name" value="Fil_haemagg_2"/>
    <property type="match status" value="1"/>
</dbReference>
<reference evidence="2" key="1">
    <citation type="submission" date="2022-01" db="EMBL/GenBank/DDBJ databases">
        <title>Genome sequence and assembly of Parabukholderia sp. RG36.</title>
        <authorList>
            <person name="Chhetri G."/>
        </authorList>
    </citation>
    <scope>NUCLEOTIDE SEQUENCE</scope>
    <source>
        <strain evidence="2">RG36</strain>
    </source>
</reference>
<dbReference type="Proteomes" id="UP001139308">
    <property type="component" value="Unassembled WGS sequence"/>
</dbReference>
<evidence type="ECO:0000313" key="3">
    <source>
        <dbReference type="Proteomes" id="UP001139308"/>
    </source>
</evidence>
<dbReference type="EMBL" id="JAKLJA010000048">
    <property type="protein sequence ID" value="MCG5078032.1"/>
    <property type="molecule type" value="Genomic_DNA"/>
</dbReference>
<dbReference type="AlphaFoldDB" id="A0A9X1ZXY0"/>
<keyword evidence="3" id="KW-1185">Reference proteome</keyword>